<organism evidence="1 2">
    <name type="scientific">Paenibacillus campinasensis</name>
    <dbReference type="NCBI Taxonomy" id="66347"/>
    <lineage>
        <taxon>Bacteria</taxon>
        <taxon>Bacillati</taxon>
        <taxon>Bacillota</taxon>
        <taxon>Bacilli</taxon>
        <taxon>Bacillales</taxon>
        <taxon>Paenibacillaceae</taxon>
        <taxon>Paenibacillus</taxon>
    </lineage>
</organism>
<sequence length="86" mass="9755">MMSKGVFEIKVKELNLEVLGAMMLKVAPISKQLNHKWPKSTMEAYIDPDSAGEAEFIRDLFQLTTDEIVEKWYGGMDGAAKFIHHV</sequence>
<dbReference type="EMBL" id="NPBY01000061">
    <property type="protein sequence ID" value="PAD73892.1"/>
    <property type="molecule type" value="Genomic_DNA"/>
</dbReference>
<evidence type="ECO:0000313" key="1">
    <source>
        <dbReference type="EMBL" id="PAD73892.1"/>
    </source>
</evidence>
<comment type="caution">
    <text evidence="1">The sequence shown here is derived from an EMBL/GenBank/DDBJ whole genome shotgun (WGS) entry which is preliminary data.</text>
</comment>
<gene>
    <name evidence="1" type="ORF">CHH67_18830</name>
</gene>
<proteinExistence type="predicted"/>
<accession>A0A268EL94</accession>
<evidence type="ECO:0000313" key="2">
    <source>
        <dbReference type="Proteomes" id="UP000215596"/>
    </source>
</evidence>
<dbReference type="Proteomes" id="UP000215596">
    <property type="component" value="Unassembled WGS sequence"/>
</dbReference>
<dbReference type="AlphaFoldDB" id="A0A268EL94"/>
<reference evidence="1 2" key="1">
    <citation type="submission" date="2017-07" db="EMBL/GenBank/DDBJ databases">
        <title>Isolation and whole genome analysis of endospore-forming bacteria from heroin.</title>
        <authorList>
            <person name="Kalinowski J."/>
            <person name="Ahrens B."/>
            <person name="Al-Dilaimi A."/>
            <person name="Winkler A."/>
            <person name="Wibberg D."/>
            <person name="Schleenbecker U."/>
            <person name="Ruckert C."/>
            <person name="Wolfel R."/>
            <person name="Grass G."/>
        </authorList>
    </citation>
    <scope>NUCLEOTIDE SEQUENCE [LARGE SCALE GENOMIC DNA]</scope>
    <source>
        <strain evidence="1 2">7537-G1</strain>
    </source>
</reference>
<name>A0A268EL94_9BACL</name>
<protein>
    <submittedName>
        <fullName evidence="1">Uncharacterized protein</fullName>
    </submittedName>
</protein>